<evidence type="ECO:0000259" key="1">
    <source>
        <dbReference type="PROSITE" id="PS51688"/>
    </source>
</evidence>
<dbReference type="Pfam" id="PF13884">
    <property type="entry name" value="Peptidase_S74"/>
    <property type="match status" value="1"/>
</dbReference>
<name>A0A0F9E193_9ZZZZ</name>
<reference evidence="2" key="1">
    <citation type="journal article" date="2015" name="Nature">
        <title>Complex archaea that bridge the gap between prokaryotes and eukaryotes.</title>
        <authorList>
            <person name="Spang A."/>
            <person name="Saw J.H."/>
            <person name="Jorgensen S.L."/>
            <person name="Zaremba-Niedzwiedzka K."/>
            <person name="Martijn J."/>
            <person name="Lind A.E."/>
            <person name="van Eijk R."/>
            <person name="Schleper C."/>
            <person name="Guy L."/>
            <person name="Ettema T.J."/>
        </authorList>
    </citation>
    <scope>NUCLEOTIDE SEQUENCE</scope>
</reference>
<dbReference type="EMBL" id="LAZR01039083">
    <property type="protein sequence ID" value="KKL17883.1"/>
    <property type="molecule type" value="Genomic_DNA"/>
</dbReference>
<organism evidence="2">
    <name type="scientific">marine sediment metagenome</name>
    <dbReference type="NCBI Taxonomy" id="412755"/>
    <lineage>
        <taxon>unclassified sequences</taxon>
        <taxon>metagenomes</taxon>
        <taxon>ecological metagenomes</taxon>
    </lineage>
</organism>
<accession>A0A0F9E193</accession>
<dbReference type="PROSITE" id="PS51688">
    <property type="entry name" value="ICA"/>
    <property type="match status" value="1"/>
</dbReference>
<dbReference type="AlphaFoldDB" id="A0A0F9E193"/>
<proteinExistence type="predicted"/>
<gene>
    <name evidence="2" type="ORF">LCGC14_2481080</name>
</gene>
<sequence length="230" mass="26133">MQITRVNSHIRLTETDGPLDEKQWFIDANAGELRIFGQNDAEDTFVDVLKVKRSGITVAWSKFPNGDFGLGMTPTVQLELSKDEGQKPSTNTWTITPSGRDFKQDIEDYTQGLATLMNIRPRQFKYKAIYDQEKTHDMVKTHVGIIAEEMELVLPSTIGAGKRNYNHRMVDTGKVDKETNEPILKEEFDTVDTYTYNSHNLTYVMVNAIKELSDKNDALEARLAKLEGVK</sequence>
<dbReference type="InterPro" id="IPR030392">
    <property type="entry name" value="S74_ICA"/>
</dbReference>
<comment type="caution">
    <text evidence="2">The sequence shown here is derived from an EMBL/GenBank/DDBJ whole genome shotgun (WGS) entry which is preliminary data.</text>
</comment>
<protein>
    <recommendedName>
        <fullName evidence="1">Peptidase S74 domain-containing protein</fullName>
    </recommendedName>
</protein>
<feature type="domain" description="Peptidase S74" evidence="1">
    <location>
        <begin position="98"/>
        <end position="223"/>
    </location>
</feature>
<evidence type="ECO:0000313" key="2">
    <source>
        <dbReference type="EMBL" id="KKL17883.1"/>
    </source>
</evidence>